<dbReference type="EMBL" id="CP138898">
    <property type="protein sequence ID" value="WPK26839.1"/>
    <property type="molecule type" value="Genomic_DNA"/>
</dbReference>
<dbReference type="KEGG" id="asau:88175262"/>
<proteinExistence type="predicted"/>
<accession>A0AAX4HEP3</accession>
<feature type="chain" id="PRO_5043735631" evidence="1">
    <location>
        <begin position="28"/>
        <end position="305"/>
    </location>
</feature>
<gene>
    <name evidence="2" type="ORF">PUMCH_004201</name>
</gene>
<dbReference type="AlphaFoldDB" id="A0AAX4HEP3"/>
<keyword evidence="3" id="KW-1185">Reference proteome</keyword>
<organism evidence="2 3">
    <name type="scientific">Australozyma saopauloensis</name>
    <dbReference type="NCBI Taxonomy" id="291208"/>
    <lineage>
        <taxon>Eukaryota</taxon>
        <taxon>Fungi</taxon>
        <taxon>Dikarya</taxon>
        <taxon>Ascomycota</taxon>
        <taxon>Saccharomycotina</taxon>
        <taxon>Pichiomycetes</taxon>
        <taxon>Metschnikowiaceae</taxon>
        <taxon>Australozyma</taxon>
    </lineage>
</organism>
<dbReference type="Proteomes" id="UP001338582">
    <property type="component" value="Chromosome 5"/>
</dbReference>
<reference evidence="2 3" key="1">
    <citation type="submission" date="2023-10" db="EMBL/GenBank/DDBJ databases">
        <title>Draft Genome Sequence of Candida saopaulonensis from a very Premature Infant with Sepsis.</title>
        <authorList>
            <person name="Ning Y."/>
            <person name="Dai R."/>
            <person name="Xiao M."/>
            <person name="Xu Y."/>
            <person name="Yan Q."/>
            <person name="Zhang L."/>
        </authorList>
    </citation>
    <scope>NUCLEOTIDE SEQUENCE [LARGE SCALE GENOMIC DNA]</scope>
    <source>
        <strain evidence="2 3">19XY460</strain>
    </source>
</reference>
<dbReference type="RefSeq" id="XP_062879218.1">
    <property type="nucleotide sequence ID" value="XM_063023148.1"/>
</dbReference>
<keyword evidence="1" id="KW-0732">Signal</keyword>
<sequence length="305" mass="34379">MPMASRSHTKQLVLVMICLNQIYDGLAIRLLNTETQEIHVMANLSLFQLRIKLLLEKKTYSGVPTIIVVNRDILVTIRNLKFLTQNVLKNISGKRSEDSTRDISLSDSLLDSKQINASSKTEQCNANLIVVNDLSSQSEHSIVSASQIALQQLLRFLAMYHNGAFASIFGLRQLVSDPLKIAKFTATVTGPENQPILEFDDPEEDSFELYQNLSSGWDTLTKILLVARSVPYLPEGSCLTEELEIDELKTVYTRWLETSSIQDESMYTQLRKYGLLKDDEIPSNSEIAPPVPITFQKFVESFKST</sequence>
<dbReference type="GeneID" id="88175262"/>
<evidence type="ECO:0000313" key="2">
    <source>
        <dbReference type="EMBL" id="WPK26839.1"/>
    </source>
</evidence>
<evidence type="ECO:0000256" key="1">
    <source>
        <dbReference type="SAM" id="SignalP"/>
    </source>
</evidence>
<evidence type="ECO:0000313" key="3">
    <source>
        <dbReference type="Proteomes" id="UP001338582"/>
    </source>
</evidence>
<protein>
    <submittedName>
        <fullName evidence="2">Uncharacterized protein</fullName>
    </submittedName>
</protein>
<name>A0AAX4HEP3_9ASCO</name>
<feature type="signal peptide" evidence="1">
    <location>
        <begin position="1"/>
        <end position="27"/>
    </location>
</feature>